<dbReference type="Proteomes" id="UP000192936">
    <property type="component" value="Unassembled WGS sequence"/>
</dbReference>
<protein>
    <recommendedName>
        <fullName evidence="3">HTH luxR-type domain-containing protein</fullName>
    </recommendedName>
</protein>
<dbReference type="STRING" id="286727.SAMN02982917_2173"/>
<reference evidence="1 2" key="1">
    <citation type="submission" date="2017-04" db="EMBL/GenBank/DDBJ databases">
        <authorList>
            <person name="Afonso C.L."/>
            <person name="Miller P.J."/>
            <person name="Scott M.A."/>
            <person name="Spackman E."/>
            <person name="Goraichik I."/>
            <person name="Dimitrov K.M."/>
            <person name="Suarez D.L."/>
            <person name="Swayne D.E."/>
        </authorList>
    </citation>
    <scope>NUCLEOTIDE SEQUENCE [LARGE SCALE GENOMIC DNA]</scope>
    <source>
        <strain evidence="1 2">A2P</strain>
    </source>
</reference>
<dbReference type="AlphaFoldDB" id="A0A1X7F019"/>
<name>A0A1X7F019_9PROT</name>
<gene>
    <name evidence="1" type="ORF">SAMN02982917_2173</name>
</gene>
<dbReference type="EMBL" id="FXAK01000004">
    <property type="protein sequence ID" value="SMF42994.1"/>
    <property type="molecule type" value="Genomic_DNA"/>
</dbReference>
<sequence>MLFLCMQLCKILHFICERYVTLPQFEDCEPAMSELASLHDLPAPISEVARAADDAGGSVIVFNKDDHVIFVNIEQRKIMPCCEYKRSDTYSSLFWSLLEKGMNGNSVAKKDPELWLRRAIGARQNSANMDFVNSYPWGKMLVSHYRCEDGTSIQARLNMTSAGLEHYFQGPEANLGVTRAIRLRREIRALEGVLDSLGLAVALVDRNGALLHANVSFHDVLDAQDGLVNLTGTLLSATDQLDNMVLHQALGHVADGLVPRAYAPIRRRSGDPLVLAVSAGTTPGTAILAAARFGEDMGEVCTALREAFGLSAAESEVMAGVGSGQTLAEYAGSRQLSMHSAYRYIDRAKKRLVEKHSSVVDLPGIASLVTGIAAVTRAQGGRKL</sequence>
<organism evidence="1 2">
    <name type="scientific">Azospirillum oryzae</name>
    <dbReference type="NCBI Taxonomy" id="286727"/>
    <lineage>
        <taxon>Bacteria</taxon>
        <taxon>Pseudomonadati</taxon>
        <taxon>Pseudomonadota</taxon>
        <taxon>Alphaproteobacteria</taxon>
        <taxon>Rhodospirillales</taxon>
        <taxon>Azospirillaceae</taxon>
        <taxon>Azospirillum</taxon>
    </lineage>
</organism>
<evidence type="ECO:0000313" key="1">
    <source>
        <dbReference type="EMBL" id="SMF42994.1"/>
    </source>
</evidence>
<evidence type="ECO:0008006" key="3">
    <source>
        <dbReference type="Google" id="ProtNLM"/>
    </source>
</evidence>
<accession>A0A1X7F019</accession>
<evidence type="ECO:0000313" key="2">
    <source>
        <dbReference type="Proteomes" id="UP000192936"/>
    </source>
</evidence>
<proteinExistence type="predicted"/>